<dbReference type="RefSeq" id="WP_330930463.1">
    <property type="nucleotide sequence ID" value="NZ_CP119075.1"/>
</dbReference>
<evidence type="ECO:0000256" key="1">
    <source>
        <dbReference type="ARBA" id="ARBA00001946"/>
    </source>
</evidence>
<evidence type="ECO:0000256" key="5">
    <source>
        <dbReference type="ARBA" id="ARBA00023277"/>
    </source>
</evidence>
<name>A0AAE9ZUV0_9BACT</name>
<dbReference type="PANTHER" id="PTHR31609">
    <property type="entry name" value="YDJC DEACETYLASE FAMILY MEMBER"/>
    <property type="match status" value="1"/>
</dbReference>
<keyword evidence="4" id="KW-0460">Magnesium</keyword>
<keyword evidence="7" id="KW-1185">Reference proteome</keyword>
<dbReference type="CDD" id="cd10802">
    <property type="entry name" value="YdjC_TTHB029_like"/>
    <property type="match status" value="1"/>
</dbReference>
<sequence>MLPHLRHFLCAGAMVGSAMLSSAHEQTIQERLGYPAEAKLLIIHGDDIGMSHAHNAATFAAMEKGVVTSASVMMPTPWVLEVVDYAKAHPEADIGVHLTLTSEWKYYKSGPMAGKDTVPSLVTPEGVFHDNVPDYAAAAALDEIEKEVRIQIDHALELGIDVTHLDGHMGVMTARDDIKALFLKLGHEYQLPLRVHSHAGESVSDADLKALFDNYEAGLTSIHGAPTSAYPAGMADHYDRVLRELKPGLNMIVLHVAFDGPEMQAITVDHPFWGAQWRQIDYDWATAPETKRIIDEEGIILIDHREVRDKLFSPHADH</sequence>
<dbReference type="GO" id="GO:0005975">
    <property type="term" value="P:carbohydrate metabolic process"/>
    <property type="evidence" value="ECO:0007669"/>
    <property type="project" value="InterPro"/>
</dbReference>
<evidence type="ECO:0000313" key="7">
    <source>
        <dbReference type="Proteomes" id="UP001218638"/>
    </source>
</evidence>
<reference evidence="6" key="1">
    <citation type="submission" date="2023-03" db="EMBL/GenBank/DDBJ databases">
        <title>Lomoglobus Profundus gen. nov., sp. nov., a novel member of the phylum Verrucomicrobia, isolated from deep-marine sediment of South China Sea.</title>
        <authorList>
            <person name="Ahmad T."/>
            <person name="Ishaq S.E."/>
            <person name="Wang F."/>
        </authorList>
    </citation>
    <scope>NUCLEOTIDE SEQUENCE</scope>
    <source>
        <strain evidence="6">LMO-M01</strain>
    </source>
</reference>
<dbReference type="SUPFAM" id="SSF88713">
    <property type="entry name" value="Glycoside hydrolase/deacetylase"/>
    <property type="match status" value="1"/>
</dbReference>
<comment type="cofactor">
    <cofactor evidence="1">
        <name>Mg(2+)</name>
        <dbReference type="ChEBI" id="CHEBI:18420"/>
    </cofactor>
</comment>
<gene>
    <name evidence="6" type="ORF">PXH66_15600</name>
</gene>
<evidence type="ECO:0000256" key="2">
    <source>
        <dbReference type="ARBA" id="ARBA00022723"/>
    </source>
</evidence>
<dbReference type="GO" id="GO:0016787">
    <property type="term" value="F:hydrolase activity"/>
    <property type="evidence" value="ECO:0007669"/>
    <property type="project" value="UniProtKB-KW"/>
</dbReference>
<evidence type="ECO:0000256" key="4">
    <source>
        <dbReference type="ARBA" id="ARBA00022842"/>
    </source>
</evidence>
<dbReference type="Gene3D" id="3.20.20.370">
    <property type="entry name" value="Glycoside hydrolase/deacetylase"/>
    <property type="match status" value="1"/>
</dbReference>
<dbReference type="PANTHER" id="PTHR31609:SF1">
    <property type="entry name" value="CARBOHYDRATE DEACETYLASE"/>
    <property type="match status" value="1"/>
</dbReference>
<protein>
    <submittedName>
        <fullName evidence="6">Polysaccharide deacetylase family protein</fullName>
    </submittedName>
</protein>
<dbReference type="AlphaFoldDB" id="A0AAE9ZUV0"/>
<proteinExistence type="predicted"/>
<evidence type="ECO:0000313" key="6">
    <source>
        <dbReference type="EMBL" id="WED63761.1"/>
    </source>
</evidence>
<organism evidence="6 7">
    <name type="scientific">Synoicihabitans lomoniglobus</name>
    <dbReference type="NCBI Taxonomy" id="2909285"/>
    <lineage>
        <taxon>Bacteria</taxon>
        <taxon>Pseudomonadati</taxon>
        <taxon>Verrucomicrobiota</taxon>
        <taxon>Opitutia</taxon>
        <taxon>Opitutales</taxon>
        <taxon>Opitutaceae</taxon>
        <taxon>Synoicihabitans</taxon>
    </lineage>
</organism>
<accession>A0AAE9ZUV0</accession>
<dbReference type="Proteomes" id="UP001218638">
    <property type="component" value="Chromosome"/>
</dbReference>
<dbReference type="KEGG" id="slom:PXH66_15600"/>
<keyword evidence="2" id="KW-0479">Metal-binding</keyword>
<keyword evidence="3" id="KW-0378">Hydrolase</keyword>
<dbReference type="InterPro" id="IPR011330">
    <property type="entry name" value="Glyco_hydro/deAcase_b/a-brl"/>
</dbReference>
<dbReference type="Pfam" id="PF04794">
    <property type="entry name" value="YdjC"/>
    <property type="match status" value="1"/>
</dbReference>
<dbReference type="GO" id="GO:0046872">
    <property type="term" value="F:metal ion binding"/>
    <property type="evidence" value="ECO:0007669"/>
    <property type="project" value="UniProtKB-KW"/>
</dbReference>
<keyword evidence="5" id="KW-0119">Carbohydrate metabolism</keyword>
<dbReference type="GO" id="GO:0019213">
    <property type="term" value="F:deacetylase activity"/>
    <property type="evidence" value="ECO:0007669"/>
    <property type="project" value="TreeGrafter"/>
</dbReference>
<dbReference type="EMBL" id="CP119075">
    <property type="protein sequence ID" value="WED63761.1"/>
    <property type="molecule type" value="Genomic_DNA"/>
</dbReference>
<evidence type="ECO:0000256" key="3">
    <source>
        <dbReference type="ARBA" id="ARBA00022801"/>
    </source>
</evidence>
<dbReference type="InterPro" id="IPR006879">
    <property type="entry name" value="YdjC-like"/>
</dbReference>